<accession>A0A6N7LT46</accession>
<dbReference type="EMBL" id="WIRE01000001">
    <property type="protein sequence ID" value="MQX53648.1"/>
    <property type="molecule type" value="Genomic_DNA"/>
</dbReference>
<sequence>MKVLETWKQASWKIKTLVILGIIYVLYALLGFLVAPGLVRDNASEILAELTGRDVQINEVKINPLALSATINGFAIKDEQTEVLAGFDHLYVNFQLSSLFRWSWYFDQVALDGLTVRARRNPGSAFNFDDVLAHLEAQAEAEPVEEAPPEDENASLPSIAIGQLLLTNGDLRYTEAAGKEPHELILPIAFDITNFSTVAKDKESNDYAIRLEGPDGGGFEWAGNFEFAPFTANGRLQVERVDLVSLAKLGAEQVRFTVPSGELDLEANYQFSQGEDIKLLISQGRVTLRNLSLQKPGEESPSIQFPAITVSGIAVDTQAQTVSIPEVEVSRPEVNAVLEEAGLDLATLFLPPDDDKAEQVKEQVKEKAQAAAERIVEAETFWKVTLDRLGVKGSTLRFRDQTLAPAQTVEMTEGDFELTNLVVGEEAPFQWQGSAKIAGEGQLTHSGEGMLAPLNIASKASLSGLPLATFSPWMEREVPLSLRAGVLALDLDAKVEGDAPDITASASGTVQGLNVLENGQAFFKANNVALQGLTLSTATQQVNIQDVALSGMDVLHKVDSQGRDLSMRIAAGTRPSEGGSASASGDNEKPWQVALKKVRVIGSQVRHEDQTVTPNFRIGLYQLSGTVTNLNTRPGSRANLNLQAQIDRYAPFTAKGVVSPEPLYSNLNVSLKNYEMTSLTPFTGLYLGYQVEKGQLGVDTGVDIENNRLESKSEILADQFYLGEKVESEEAVKVPIKLGLSVLRTRNGEINLPVTMSGDLDDPSFSVTGMILKVLTNVVVKAATAPFSILAGLAGGQNLEQIQFAPGSAEVGPDTSNSLAAVAKVLTEKPDLSFGLIGTTSQEDRVALAEQQIGMDVAGEDWAGIDLALEESSLRRKLKRRYESATDQDVETLVSDPLPEEGDEADKMLARAAWDAMVKSGAKAVTSQQLVELARLRSENAKATLVQQLGAEQSRVYLNESRVDGEVTGLTLTLGK</sequence>
<keyword evidence="1" id="KW-1133">Transmembrane helix</keyword>
<keyword evidence="3" id="KW-1185">Reference proteome</keyword>
<dbReference type="GO" id="GO:0090313">
    <property type="term" value="P:regulation of protein targeting to membrane"/>
    <property type="evidence" value="ECO:0007669"/>
    <property type="project" value="TreeGrafter"/>
</dbReference>
<dbReference type="PANTHER" id="PTHR30441:SF8">
    <property type="entry name" value="DUF748 DOMAIN-CONTAINING PROTEIN"/>
    <property type="match status" value="1"/>
</dbReference>
<dbReference type="Pfam" id="PF05359">
    <property type="entry name" value="DUF748"/>
    <property type="match status" value="2"/>
</dbReference>
<gene>
    <name evidence="2" type="ORF">GFN93_10330</name>
</gene>
<evidence type="ECO:0000256" key="1">
    <source>
        <dbReference type="SAM" id="Phobius"/>
    </source>
</evidence>
<dbReference type="Proteomes" id="UP000469421">
    <property type="component" value="Unassembled WGS sequence"/>
</dbReference>
<evidence type="ECO:0000313" key="2">
    <source>
        <dbReference type="EMBL" id="MQX53648.1"/>
    </source>
</evidence>
<name>A0A6N7LT46_9GAMM</name>
<dbReference type="InterPro" id="IPR008023">
    <property type="entry name" value="DUF748"/>
</dbReference>
<keyword evidence="1" id="KW-0812">Transmembrane</keyword>
<reference evidence="2 3" key="1">
    <citation type="submission" date="2019-10" db="EMBL/GenBank/DDBJ databases">
        <title>Alcanivorax sp.PA15-N-34 draft genome sequence.</title>
        <authorList>
            <person name="Liao X."/>
            <person name="Shao Z."/>
        </authorList>
    </citation>
    <scope>NUCLEOTIDE SEQUENCE [LARGE SCALE GENOMIC DNA]</scope>
    <source>
        <strain evidence="2 3">PA15-N-34</strain>
    </source>
</reference>
<dbReference type="InterPro" id="IPR052894">
    <property type="entry name" value="AsmA-related"/>
</dbReference>
<dbReference type="AlphaFoldDB" id="A0A6N7LT46"/>
<keyword evidence="1" id="KW-0472">Membrane</keyword>
<organism evidence="2 3">
    <name type="scientific">Alcanivorax sediminis</name>
    <dbReference type="NCBI Taxonomy" id="2663008"/>
    <lineage>
        <taxon>Bacteria</taxon>
        <taxon>Pseudomonadati</taxon>
        <taxon>Pseudomonadota</taxon>
        <taxon>Gammaproteobacteria</taxon>
        <taxon>Oceanospirillales</taxon>
        <taxon>Alcanivoracaceae</taxon>
        <taxon>Alcanivorax</taxon>
    </lineage>
</organism>
<evidence type="ECO:0000313" key="3">
    <source>
        <dbReference type="Proteomes" id="UP000469421"/>
    </source>
</evidence>
<protein>
    <submittedName>
        <fullName evidence="2">DUF748 domain-containing protein</fullName>
    </submittedName>
</protein>
<dbReference type="GO" id="GO:0005886">
    <property type="term" value="C:plasma membrane"/>
    <property type="evidence" value="ECO:0007669"/>
    <property type="project" value="TreeGrafter"/>
</dbReference>
<dbReference type="RefSeq" id="WP_328594511.1">
    <property type="nucleotide sequence ID" value="NZ_WIRE01000001.1"/>
</dbReference>
<proteinExistence type="predicted"/>
<comment type="caution">
    <text evidence="2">The sequence shown here is derived from an EMBL/GenBank/DDBJ whole genome shotgun (WGS) entry which is preliminary data.</text>
</comment>
<feature type="transmembrane region" description="Helical" evidence="1">
    <location>
        <begin position="12"/>
        <end position="35"/>
    </location>
</feature>
<dbReference type="PANTHER" id="PTHR30441">
    <property type="entry name" value="DUF748 DOMAIN-CONTAINING PROTEIN"/>
    <property type="match status" value="1"/>
</dbReference>